<reference evidence="6" key="1">
    <citation type="journal article" date="2020" name="Stud. Mycol.">
        <title>101 Dothideomycetes genomes: a test case for predicting lifestyles and emergence of pathogens.</title>
        <authorList>
            <person name="Haridas S."/>
            <person name="Albert R."/>
            <person name="Binder M."/>
            <person name="Bloem J."/>
            <person name="Labutti K."/>
            <person name="Salamov A."/>
            <person name="Andreopoulos B."/>
            <person name="Baker S."/>
            <person name="Barry K."/>
            <person name="Bills G."/>
            <person name="Bluhm B."/>
            <person name="Cannon C."/>
            <person name="Castanera R."/>
            <person name="Culley D."/>
            <person name="Daum C."/>
            <person name="Ezra D."/>
            <person name="Gonzalez J."/>
            <person name="Henrissat B."/>
            <person name="Kuo A."/>
            <person name="Liang C."/>
            <person name="Lipzen A."/>
            <person name="Lutzoni F."/>
            <person name="Magnuson J."/>
            <person name="Mondo S."/>
            <person name="Nolan M."/>
            <person name="Ohm R."/>
            <person name="Pangilinan J."/>
            <person name="Park H.-J."/>
            <person name="Ramirez L."/>
            <person name="Alfaro M."/>
            <person name="Sun H."/>
            <person name="Tritt A."/>
            <person name="Yoshinaga Y."/>
            <person name="Zwiers L.-H."/>
            <person name="Turgeon B."/>
            <person name="Goodwin S."/>
            <person name="Spatafora J."/>
            <person name="Crous P."/>
            <person name="Grigoriev I."/>
        </authorList>
    </citation>
    <scope>NUCLEOTIDE SEQUENCE</scope>
    <source>
        <strain evidence="6">CBS 175.79</strain>
    </source>
</reference>
<dbReference type="Proteomes" id="UP000799778">
    <property type="component" value="Unassembled WGS sequence"/>
</dbReference>
<dbReference type="PROSITE" id="PS50263">
    <property type="entry name" value="CN_HYDROLASE"/>
    <property type="match status" value="1"/>
</dbReference>
<accession>A0A6A5Y1A8</accession>
<evidence type="ECO:0000256" key="1">
    <source>
        <dbReference type="ARBA" id="ARBA00004496"/>
    </source>
</evidence>
<sequence>MPIIAAVGQICSTSSMAHNLRQCRQLIQKASSAGAKALFLPEASDYIASNAAATVSLCEPVEKSEFVIGLQQDAQTYKLPIHVGVHEPTEDGKKVKNTLLWIDENGKIAHRYQKLHLFDVEIKDGPILKESNSVEKGKRIEDPFSTALGKVGSLICFDLRFPEPSLALRNRGAQIITYPSAFTVPTGKAHWETLLRARAIETQSYVIAAAQVGFHNEEKTRRSYGHSMIVDPWGKVVAELGGEEDEKGRGLDVGEIALAELDLDQLEKVRREVPLLRRTDVYPEML</sequence>
<dbReference type="Pfam" id="PF00795">
    <property type="entry name" value="CN_hydrolase"/>
    <property type="match status" value="1"/>
</dbReference>
<proteinExistence type="inferred from homology"/>
<dbReference type="PANTHER" id="PTHR23088:SF27">
    <property type="entry name" value="DEAMINATED GLUTATHIONE AMIDASE"/>
    <property type="match status" value="1"/>
</dbReference>
<evidence type="ECO:0000256" key="3">
    <source>
        <dbReference type="ARBA" id="ARBA00022490"/>
    </source>
</evidence>
<feature type="domain" description="CN hydrolase" evidence="5">
    <location>
        <begin position="3"/>
        <end position="263"/>
    </location>
</feature>
<dbReference type="GeneID" id="54284372"/>
<name>A0A6A5Y1A8_9PLEO</name>
<keyword evidence="3" id="KW-0963">Cytoplasm</keyword>
<evidence type="ECO:0000313" key="7">
    <source>
        <dbReference type="Proteomes" id="UP000799778"/>
    </source>
</evidence>
<protein>
    <submittedName>
        <fullName evidence="6">Carbon-nitrogen hydrolase</fullName>
    </submittedName>
</protein>
<evidence type="ECO:0000256" key="2">
    <source>
        <dbReference type="ARBA" id="ARBA00010613"/>
    </source>
</evidence>
<dbReference type="InterPro" id="IPR036526">
    <property type="entry name" value="C-N_Hydrolase_sf"/>
</dbReference>
<dbReference type="GO" id="GO:0016811">
    <property type="term" value="F:hydrolase activity, acting on carbon-nitrogen (but not peptide) bonds, in linear amides"/>
    <property type="evidence" value="ECO:0007669"/>
    <property type="project" value="InterPro"/>
</dbReference>
<gene>
    <name evidence="6" type="ORF">BU24DRAFT_418414</name>
</gene>
<dbReference type="InterPro" id="IPR045254">
    <property type="entry name" value="Nit1/2_C-N_Hydrolase"/>
</dbReference>
<dbReference type="FunFam" id="3.60.110.10:FF:000024">
    <property type="entry name" value="Deaminated glutathione amidase"/>
    <property type="match status" value="1"/>
</dbReference>
<dbReference type="InterPro" id="IPR003010">
    <property type="entry name" value="C-N_Hydrolase"/>
</dbReference>
<organism evidence="6 7">
    <name type="scientific">Aaosphaeria arxii CBS 175.79</name>
    <dbReference type="NCBI Taxonomy" id="1450172"/>
    <lineage>
        <taxon>Eukaryota</taxon>
        <taxon>Fungi</taxon>
        <taxon>Dikarya</taxon>
        <taxon>Ascomycota</taxon>
        <taxon>Pezizomycotina</taxon>
        <taxon>Dothideomycetes</taxon>
        <taxon>Pleosporomycetidae</taxon>
        <taxon>Pleosporales</taxon>
        <taxon>Pleosporales incertae sedis</taxon>
        <taxon>Aaosphaeria</taxon>
    </lineage>
</organism>
<dbReference type="CDD" id="cd07572">
    <property type="entry name" value="nit"/>
    <property type="match status" value="1"/>
</dbReference>
<comment type="similarity">
    <text evidence="2">Belongs to the carbon-nitrogen hydrolase superfamily. NIT1/NIT2 family.</text>
</comment>
<evidence type="ECO:0000256" key="4">
    <source>
        <dbReference type="ARBA" id="ARBA00022801"/>
    </source>
</evidence>
<dbReference type="PANTHER" id="PTHR23088">
    <property type="entry name" value="NITRILASE-RELATED"/>
    <property type="match status" value="1"/>
</dbReference>
<dbReference type="EMBL" id="ML978067">
    <property type="protein sequence ID" value="KAF2018857.1"/>
    <property type="molecule type" value="Genomic_DNA"/>
</dbReference>
<comment type="subcellular location">
    <subcellularLocation>
        <location evidence="1">Cytoplasm</location>
    </subcellularLocation>
</comment>
<dbReference type="OrthoDB" id="10250282at2759"/>
<dbReference type="GO" id="GO:0005737">
    <property type="term" value="C:cytoplasm"/>
    <property type="evidence" value="ECO:0007669"/>
    <property type="project" value="UniProtKB-SubCell"/>
</dbReference>
<keyword evidence="7" id="KW-1185">Reference proteome</keyword>
<dbReference type="Gene3D" id="3.60.110.10">
    <property type="entry name" value="Carbon-nitrogen hydrolase"/>
    <property type="match status" value="1"/>
</dbReference>
<dbReference type="SUPFAM" id="SSF56317">
    <property type="entry name" value="Carbon-nitrogen hydrolase"/>
    <property type="match status" value="1"/>
</dbReference>
<keyword evidence="4 6" id="KW-0378">Hydrolase</keyword>
<evidence type="ECO:0000259" key="5">
    <source>
        <dbReference type="PROSITE" id="PS50263"/>
    </source>
</evidence>
<dbReference type="RefSeq" id="XP_033387196.1">
    <property type="nucleotide sequence ID" value="XM_033526975.1"/>
</dbReference>
<dbReference type="AlphaFoldDB" id="A0A6A5Y1A8"/>
<evidence type="ECO:0000313" key="6">
    <source>
        <dbReference type="EMBL" id="KAF2018857.1"/>
    </source>
</evidence>